<proteinExistence type="predicted"/>
<accession>A0A1M6ERZ9</accession>
<evidence type="ECO:0000313" key="2">
    <source>
        <dbReference type="Proteomes" id="UP000184192"/>
    </source>
</evidence>
<dbReference type="GeneID" id="92711994"/>
<evidence type="ECO:0000313" key="1">
    <source>
        <dbReference type="EMBL" id="SHI88173.1"/>
    </source>
</evidence>
<dbReference type="RefSeq" id="WP_034524544.1">
    <property type="nucleotide sequence ID" value="NZ_FQZN01000010.1"/>
</dbReference>
<dbReference type="Proteomes" id="UP000184192">
    <property type="component" value="Unassembled WGS sequence"/>
</dbReference>
<gene>
    <name evidence="1" type="ORF">SAMN05444350_11032</name>
</gene>
<name>A0A1M6ERZ9_9BACE</name>
<dbReference type="AlphaFoldDB" id="A0A1M6ERZ9"/>
<sequence length="119" mass="13654">MGKLKKLSNANYLHDVPVQCAAVNSKNRAYIDRFVSENYKRLSNQFKAIGSNINSSCFGSMDKLNETLYALYIDPNLDFGCWDEANSYMLNKFTEKELRIPVKKVSKNEELQDSESINE</sequence>
<keyword evidence="2" id="KW-1185">Reference proteome</keyword>
<organism evidence="1 2">
    <name type="scientific">Bacteroides stercorirosoris</name>
    <dbReference type="NCBI Taxonomy" id="871324"/>
    <lineage>
        <taxon>Bacteria</taxon>
        <taxon>Pseudomonadati</taxon>
        <taxon>Bacteroidota</taxon>
        <taxon>Bacteroidia</taxon>
        <taxon>Bacteroidales</taxon>
        <taxon>Bacteroidaceae</taxon>
        <taxon>Bacteroides</taxon>
    </lineage>
</organism>
<reference evidence="2" key="1">
    <citation type="submission" date="2016-11" db="EMBL/GenBank/DDBJ databases">
        <authorList>
            <person name="Varghese N."/>
            <person name="Submissions S."/>
        </authorList>
    </citation>
    <scope>NUCLEOTIDE SEQUENCE [LARGE SCALE GENOMIC DNA]</scope>
    <source>
        <strain evidence="2">DSM 26884</strain>
    </source>
</reference>
<protein>
    <submittedName>
        <fullName evidence="1">Uncharacterized protein</fullName>
    </submittedName>
</protein>
<dbReference type="EMBL" id="FQZN01000010">
    <property type="protein sequence ID" value="SHI88173.1"/>
    <property type="molecule type" value="Genomic_DNA"/>
</dbReference>